<sequence>MKWIYAIRRQVNKTPGCTGTCNLMLAVYMLPLPDQASLIKLFYKNDELATNASRKFCTAKGLRIKKKPQFSSRNTEARQILQRNRPFGGSSTKRKTVSP</sequence>
<comment type="caution">
    <text evidence="2">The sequence shown here is derived from an EMBL/GenBank/DDBJ whole genome shotgun (WGS) entry which is preliminary data.</text>
</comment>
<feature type="region of interest" description="Disordered" evidence="1">
    <location>
        <begin position="68"/>
        <end position="99"/>
    </location>
</feature>
<evidence type="ECO:0000256" key="1">
    <source>
        <dbReference type="SAM" id="MobiDB-lite"/>
    </source>
</evidence>
<proteinExistence type="predicted"/>
<organism evidence="2 3">
    <name type="scientific">Trichonephila inaurata madagascariensis</name>
    <dbReference type="NCBI Taxonomy" id="2747483"/>
    <lineage>
        <taxon>Eukaryota</taxon>
        <taxon>Metazoa</taxon>
        <taxon>Ecdysozoa</taxon>
        <taxon>Arthropoda</taxon>
        <taxon>Chelicerata</taxon>
        <taxon>Arachnida</taxon>
        <taxon>Araneae</taxon>
        <taxon>Araneomorphae</taxon>
        <taxon>Entelegynae</taxon>
        <taxon>Araneoidea</taxon>
        <taxon>Nephilidae</taxon>
        <taxon>Trichonephila</taxon>
        <taxon>Trichonephila inaurata</taxon>
    </lineage>
</organism>
<gene>
    <name evidence="2" type="ORF">TNIN_390701</name>
</gene>
<dbReference type="EMBL" id="BMAV01005556">
    <property type="protein sequence ID" value="GFY46717.1"/>
    <property type="molecule type" value="Genomic_DNA"/>
</dbReference>
<keyword evidence="3" id="KW-1185">Reference proteome</keyword>
<protein>
    <submittedName>
        <fullName evidence="2">Uncharacterized protein</fullName>
    </submittedName>
</protein>
<evidence type="ECO:0000313" key="3">
    <source>
        <dbReference type="Proteomes" id="UP000886998"/>
    </source>
</evidence>
<dbReference type="AlphaFoldDB" id="A0A8X6X479"/>
<evidence type="ECO:0000313" key="2">
    <source>
        <dbReference type="EMBL" id="GFY46717.1"/>
    </source>
</evidence>
<dbReference type="Proteomes" id="UP000886998">
    <property type="component" value="Unassembled WGS sequence"/>
</dbReference>
<reference evidence="2" key="1">
    <citation type="submission" date="2020-08" db="EMBL/GenBank/DDBJ databases">
        <title>Multicomponent nature underlies the extraordinary mechanical properties of spider dragline silk.</title>
        <authorList>
            <person name="Kono N."/>
            <person name="Nakamura H."/>
            <person name="Mori M."/>
            <person name="Yoshida Y."/>
            <person name="Ohtoshi R."/>
            <person name="Malay A.D."/>
            <person name="Moran D.A.P."/>
            <person name="Tomita M."/>
            <person name="Numata K."/>
            <person name="Arakawa K."/>
        </authorList>
    </citation>
    <scope>NUCLEOTIDE SEQUENCE</scope>
</reference>
<accession>A0A8X6X479</accession>
<name>A0A8X6X479_9ARAC</name>